<comment type="subcellular location">
    <subcellularLocation>
        <location evidence="1">Cell membrane</location>
        <topology evidence="1">Multi-pass membrane protein</topology>
    </subcellularLocation>
</comment>
<dbReference type="PANTHER" id="PTHR23517">
    <property type="entry name" value="RESISTANCE PROTEIN MDTM, PUTATIVE-RELATED-RELATED"/>
    <property type="match status" value="1"/>
</dbReference>
<dbReference type="Pfam" id="PF07690">
    <property type="entry name" value="MFS_1"/>
    <property type="match status" value="1"/>
</dbReference>
<organism evidence="9 10">
    <name type="scientific">Pseudomonas syringae</name>
    <dbReference type="NCBI Taxonomy" id="317"/>
    <lineage>
        <taxon>Bacteria</taxon>
        <taxon>Pseudomonadati</taxon>
        <taxon>Pseudomonadota</taxon>
        <taxon>Gammaproteobacteria</taxon>
        <taxon>Pseudomonadales</taxon>
        <taxon>Pseudomonadaceae</taxon>
        <taxon>Pseudomonas</taxon>
    </lineage>
</organism>
<keyword evidence="5 7" id="KW-1133">Transmembrane helix</keyword>
<feature type="transmembrane region" description="Helical" evidence="7">
    <location>
        <begin position="136"/>
        <end position="161"/>
    </location>
</feature>
<evidence type="ECO:0000256" key="1">
    <source>
        <dbReference type="ARBA" id="ARBA00004651"/>
    </source>
</evidence>
<evidence type="ECO:0000256" key="7">
    <source>
        <dbReference type="SAM" id="Phobius"/>
    </source>
</evidence>
<proteinExistence type="predicted"/>
<feature type="transmembrane region" description="Helical" evidence="7">
    <location>
        <begin position="167"/>
        <end position="186"/>
    </location>
</feature>
<feature type="transmembrane region" description="Helical" evidence="7">
    <location>
        <begin position="303"/>
        <end position="328"/>
    </location>
</feature>
<dbReference type="InterPro" id="IPR050171">
    <property type="entry name" value="MFS_Transporters"/>
</dbReference>
<evidence type="ECO:0000256" key="4">
    <source>
        <dbReference type="ARBA" id="ARBA00022692"/>
    </source>
</evidence>
<accession>A0A085V9V3</accession>
<sequence>MTESDSPSRRGFFLVACALLIAMIGTTLPTPLYVYYQQQMGFGETWVTLIFAIYALGVISALLAVGSWSDQIGRRPMLCAGLLMGGISAVIFLFCDSIGGLLLGRLFSGFSAGIMTGTATVAIIELAPKSWSRRATLIATAANMFGLGLGPLLAGLTSQYLPQPLHLVFWLHLGCLALAMLGVVLAQETVERPPVPRLRVMRPSIPPGVRAMFIPAAIAGMAGFSVAGLFTSMVPSIMRQVMGQSDGVVIGAVVGSFFAASVVGQAALQWIPARSHMTTGCAGLILGMVTLGLSISTEQLGLLMIAGALAGIGQGMVFRAGMGAVTAASPAHHKAAVSSALFVVFYFSMSLPVIAVGVSVPVFGLRHVGELFSAIVAVVAVLAMLSMKRAQAVSAA</sequence>
<evidence type="ECO:0000256" key="5">
    <source>
        <dbReference type="ARBA" id="ARBA00022989"/>
    </source>
</evidence>
<keyword evidence="3" id="KW-1003">Cell membrane</keyword>
<gene>
    <name evidence="9" type="ORF">IV02_09495</name>
</gene>
<dbReference type="GO" id="GO:0005886">
    <property type="term" value="C:plasma membrane"/>
    <property type="evidence" value="ECO:0007669"/>
    <property type="project" value="UniProtKB-SubCell"/>
</dbReference>
<evidence type="ECO:0000313" key="9">
    <source>
        <dbReference type="EMBL" id="KFE52216.1"/>
    </source>
</evidence>
<keyword evidence="4 7" id="KW-0812">Transmembrane</keyword>
<dbReference type="Proteomes" id="UP000028643">
    <property type="component" value="Unassembled WGS sequence"/>
</dbReference>
<feature type="transmembrane region" description="Helical" evidence="7">
    <location>
        <begin position="12"/>
        <end position="34"/>
    </location>
</feature>
<dbReference type="EMBL" id="JPQT01000098">
    <property type="protein sequence ID" value="KFE52216.1"/>
    <property type="molecule type" value="Genomic_DNA"/>
</dbReference>
<dbReference type="RefSeq" id="WP_047574117.1">
    <property type="nucleotide sequence ID" value="NZ_JPQT01000098.1"/>
</dbReference>
<feature type="domain" description="Major facilitator superfamily (MFS) profile" evidence="8">
    <location>
        <begin position="11"/>
        <end position="391"/>
    </location>
</feature>
<feature type="transmembrane region" description="Helical" evidence="7">
    <location>
        <begin position="77"/>
        <end position="94"/>
    </location>
</feature>
<dbReference type="InterPro" id="IPR020846">
    <property type="entry name" value="MFS_dom"/>
</dbReference>
<dbReference type="Gene3D" id="1.20.1250.20">
    <property type="entry name" value="MFS general substrate transporter like domains"/>
    <property type="match status" value="1"/>
</dbReference>
<feature type="transmembrane region" description="Helical" evidence="7">
    <location>
        <begin position="280"/>
        <end position="297"/>
    </location>
</feature>
<feature type="transmembrane region" description="Helical" evidence="7">
    <location>
        <begin position="207"/>
        <end position="227"/>
    </location>
</feature>
<evidence type="ECO:0000259" key="8">
    <source>
        <dbReference type="PROSITE" id="PS50850"/>
    </source>
</evidence>
<dbReference type="SUPFAM" id="SSF103473">
    <property type="entry name" value="MFS general substrate transporter"/>
    <property type="match status" value="1"/>
</dbReference>
<keyword evidence="2" id="KW-0813">Transport</keyword>
<reference evidence="9 10" key="1">
    <citation type="submission" date="2014-07" db="EMBL/GenBank/DDBJ databases">
        <title>Draft Genome Sequences of Environmental Pseudomonas syringae strains.</title>
        <authorList>
            <person name="Baltrus D.A."/>
            <person name="Berge O."/>
            <person name="Morris C."/>
        </authorList>
    </citation>
    <scope>NUCLEOTIDE SEQUENCE [LARGE SCALE GENOMIC DNA]</scope>
    <source>
        <strain evidence="9 10">CEB003</strain>
    </source>
</reference>
<feature type="transmembrane region" description="Helical" evidence="7">
    <location>
        <begin position="46"/>
        <end position="65"/>
    </location>
</feature>
<evidence type="ECO:0000256" key="6">
    <source>
        <dbReference type="ARBA" id="ARBA00023136"/>
    </source>
</evidence>
<dbReference type="PATRIC" id="fig|317.174.peg.1943"/>
<feature type="transmembrane region" description="Helical" evidence="7">
    <location>
        <begin position="340"/>
        <end position="365"/>
    </location>
</feature>
<comment type="caution">
    <text evidence="9">The sequence shown here is derived from an EMBL/GenBank/DDBJ whole genome shotgun (WGS) entry which is preliminary data.</text>
</comment>
<evidence type="ECO:0000313" key="10">
    <source>
        <dbReference type="Proteomes" id="UP000028643"/>
    </source>
</evidence>
<evidence type="ECO:0000256" key="2">
    <source>
        <dbReference type="ARBA" id="ARBA00022448"/>
    </source>
</evidence>
<dbReference type="InterPro" id="IPR011701">
    <property type="entry name" value="MFS"/>
</dbReference>
<feature type="transmembrane region" description="Helical" evidence="7">
    <location>
        <begin position="106"/>
        <end position="124"/>
    </location>
</feature>
<feature type="transmembrane region" description="Helical" evidence="7">
    <location>
        <begin position="247"/>
        <end position="268"/>
    </location>
</feature>
<protein>
    <submittedName>
        <fullName evidence="9">MFS transporter</fullName>
    </submittedName>
</protein>
<dbReference type="PROSITE" id="PS50850">
    <property type="entry name" value="MFS"/>
    <property type="match status" value="1"/>
</dbReference>
<dbReference type="AlphaFoldDB" id="A0A085V9V3"/>
<dbReference type="PANTHER" id="PTHR23517:SF13">
    <property type="entry name" value="MAJOR FACILITATOR SUPERFAMILY MFS_1"/>
    <property type="match status" value="1"/>
</dbReference>
<dbReference type="GO" id="GO:0022857">
    <property type="term" value="F:transmembrane transporter activity"/>
    <property type="evidence" value="ECO:0007669"/>
    <property type="project" value="InterPro"/>
</dbReference>
<dbReference type="InterPro" id="IPR036259">
    <property type="entry name" value="MFS_trans_sf"/>
</dbReference>
<evidence type="ECO:0000256" key="3">
    <source>
        <dbReference type="ARBA" id="ARBA00022475"/>
    </source>
</evidence>
<name>A0A085V9V3_PSESX</name>
<keyword evidence="6 7" id="KW-0472">Membrane</keyword>
<feature type="transmembrane region" description="Helical" evidence="7">
    <location>
        <begin position="371"/>
        <end position="387"/>
    </location>
</feature>